<evidence type="ECO:0000256" key="5">
    <source>
        <dbReference type="PROSITE-ProRule" id="PRU00169"/>
    </source>
</evidence>
<dbReference type="RefSeq" id="WP_210789138.1">
    <property type="nucleotide sequence ID" value="NZ_JAGPXB010000005.1"/>
</dbReference>
<organism evidence="9 10">
    <name type="scientific">Flavobacterium erciyesense</name>
    <dbReference type="NCBI Taxonomy" id="2825842"/>
    <lineage>
        <taxon>Bacteria</taxon>
        <taxon>Pseudomonadati</taxon>
        <taxon>Bacteroidota</taxon>
        <taxon>Flavobacteriia</taxon>
        <taxon>Flavobacteriales</taxon>
        <taxon>Flavobacteriaceae</taxon>
        <taxon>Flavobacterium</taxon>
    </lineage>
</organism>
<dbReference type="CDD" id="cd00082">
    <property type="entry name" value="HisKA"/>
    <property type="match status" value="1"/>
</dbReference>
<keyword evidence="6" id="KW-0812">Transmembrane</keyword>
<evidence type="ECO:0000256" key="4">
    <source>
        <dbReference type="ARBA" id="ARBA00023012"/>
    </source>
</evidence>
<dbReference type="InterPro" id="IPR001789">
    <property type="entry name" value="Sig_transdc_resp-reg_receiver"/>
</dbReference>
<keyword evidence="6" id="KW-0472">Membrane</keyword>
<proteinExistence type="predicted"/>
<dbReference type="SMART" id="SM00387">
    <property type="entry name" value="HATPase_c"/>
    <property type="match status" value="1"/>
</dbReference>
<dbReference type="SMART" id="SM00388">
    <property type="entry name" value="HisKA"/>
    <property type="match status" value="1"/>
</dbReference>
<evidence type="ECO:0000259" key="7">
    <source>
        <dbReference type="PROSITE" id="PS50109"/>
    </source>
</evidence>
<dbReference type="Pfam" id="PF07696">
    <property type="entry name" value="7TMR-DISMED2"/>
    <property type="match status" value="1"/>
</dbReference>
<dbReference type="SUPFAM" id="SSF52172">
    <property type="entry name" value="CheY-like"/>
    <property type="match status" value="1"/>
</dbReference>
<feature type="domain" description="Histidine kinase" evidence="7">
    <location>
        <begin position="430"/>
        <end position="651"/>
    </location>
</feature>
<dbReference type="SUPFAM" id="SSF47384">
    <property type="entry name" value="Homodimeric domain of signal transducing histidine kinase"/>
    <property type="match status" value="1"/>
</dbReference>
<keyword evidence="3 5" id="KW-0597">Phosphoprotein</keyword>
<dbReference type="InterPro" id="IPR005467">
    <property type="entry name" value="His_kinase_dom"/>
</dbReference>
<keyword evidence="10" id="KW-1185">Reference proteome</keyword>
<feature type="transmembrane region" description="Helical" evidence="6">
    <location>
        <begin position="259"/>
        <end position="278"/>
    </location>
</feature>
<evidence type="ECO:0000256" key="1">
    <source>
        <dbReference type="ARBA" id="ARBA00000085"/>
    </source>
</evidence>
<dbReference type="PROSITE" id="PS50110">
    <property type="entry name" value="RESPONSE_REGULATORY"/>
    <property type="match status" value="1"/>
</dbReference>
<accession>A0ABS5D3D2</accession>
<dbReference type="Pfam" id="PF00512">
    <property type="entry name" value="HisKA"/>
    <property type="match status" value="1"/>
</dbReference>
<dbReference type="Pfam" id="PF02518">
    <property type="entry name" value="HATPase_c"/>
    <property type="match status" value="1"/>
</dbReference>
<keyword evidence="6" id="KW-1133">Transmembrane helix</keyword>
<dbReference type="InterPro" id="IPR036890">
    <property type="entry name" value="HATPase_C_sf"/>
</dbReference>
<feature type="domain" description="Response regulatory" evidence="8">
    <location>
        <begin position="673"/>
        <end position="793"/>
    </location>
</feature>
<dbReference type="Proteomes" id="UP000679008">
    <property type="component" value="Unassembled WGS sequence"/>
</dbReference>
<dbReference type="Gene3D" id="3.30.565.10">
    <property type="entry name" value="Histidine kinase-like ATPase, C-terminal domain"/>
    <property type="match status" value="1"/>
</dbReference>
<sequence>MGEKKTKNNFAFLGLVLVILLSVNSRAQFVIKSNTSLNTFSLHEYTSIIDVEDRVLTIEQVTKGFDSFKPTPLQTENDDLGFSQHHFWLKTGIANATNVEFHYYLETARPMTDVVELYVIDRITGKTTKKISGDAKPFESRDFTSRKSIFELTLPPNSQFDLYLHLKSDGEVLKTPMLIYSTDSYVAKLANENLFFGIFYGMLLIVAIIYFFFFLALKEKIFLFYSLYVLFVGFLQFALDGFFYKLVVSDGSWFSKHAILLIAIVAVFLTGMYSQLYLKIKENSKTIYMLFKVAYGLLIFLLFSVFFLPSILLFSYVLVNVLTLVFLLLIVYSIGFLYYTKKPVDSYFTVGILFLILGFGVFLLYNFGLLPITFFTQNSSKLGTALEVIFLSLSMSNLIRNLKNEKNELNRLALVRSEEMNDLKSYFLSNISHELRTPLNAILNLIENISTEVQDDKIRENCQIIKYSSHSLLSSVNDILDFSKIEKGELRLDKSPFNLLEVLNNLKNNAIYRAKDKGLEFEFVQSGTFPDRVEGDVNRFVQIVNNVLNNAIKFTGQGHVKFTISCEIIEGNNAHVVLTVSDTGIGISKRKIGSIFDSFSQNDINNKRKFGGLGLGLYIVKTLVDMQKGQVRINSTVDVGTTCVIALDFAVLKDVEKFKPIKTVIEYDLSGKSILVVEDNPINQMVIKMITKKWLNTNVAYANNGQEAIDFLLESDYDLILMDLQMPIMDGYEAAIAIRNGEAGMQNTNVPIVAVTADVMETTRDRVKEIGMNDYITKPIKKETLFEIVQRLLS</sequence>
<feature type="transmembrane region" description="Helical" evidence="6">
    <location>
        <begin position="222"/>
        <end position="239"/>
    </location>
</feature>
<dbReference type="CDD" id="cd17546">
    <property type="entry name" value="REC_hyHK_CKI1_RcsC-like"/>
    <property type="match status" value="1"/>
</dbReference>
<dbReference type="EMBL" id="JAGPXB010000005">
    <property type="protein sequence ID" value="MBQ0908529.1"/>
    <property type="molecule type" value="Genomic_DNA"/>
</dbReference>
<feature type="transmembrane region" description="Helical" evidence="6">
    <location>
        <begin position="346"/>
        <end position="370"/>
    </location>
</feature>
<evidence type="ECO:0000259" key="8">
    <source>
        <dbReference type="PROSITE" id="PS50110"/>
    </source>
</evidence>
<reference evidence="9 10" key="1">
    <citation type="submission" date="2021-04" db="EMBL/GenBank/DDBJ databases">
        <title>Description of novel Flavobacterium sp. F-328.</title>
        <authorList>
            <person name="Saticioglu I.B."/>
        </authorList>
    </citation>
    <scope>NUCLEOTIDE SEQUENCE [LARGE SCALE GENOMIC DNA]</scope>
    <source>
        <strain evidence="9 10">F-328</strain>
    </source>
</reference>
<dbReference type="Gene3D" id="2.60.40.2380">
    <property type="match status" value="1"/>
</dbReference>
<evidence type="ECO:0000256" key="3">
    <source>
        <dbReference type="ARBA" id="ARBA00022553"/>
    </source>
</evidence>
<dbReference type="PROSITE" id="PS50109">
    <property type="entry name" value="HIS_KIN"/>
    <property type="match status" value="1"/>
</dbReference>
<feature type="transmembrane region" description="Helical" evidence="6">
    <location>
        <begin position="194"/>
        <end position="215"/>
    </location>
</feature>
<evidence type="ECO:0000256" key="6">
    <source>
        <dbReference type="SAM" id="Phobius"/>
    </source>
</evidence>
<dbReference type="InterPro" id="IPR011006">
    <property type="entry name" value="CheY-like_superfamily"/>
</dbReference>
<dbReference type="Gene3D" id="1.10.287.130">
    <property type="match status" value="1"/>
</dbReference>
<protein>
    <recommendedName>
        <fullName evidence="2">histidine kinase</fullName>
        <ecNumber evidence="2">2.7.13.3</ecNumber>
    </recommendedName>
</protein>
<dbReference type="Pfam" id="PF07695">
    <property type="entry name" value="7TMR-DISM_7TM"/>
    <property type="match status" value="1"/>
</dbReference>
<dbReference type="SMART" id="SM00448">
    <property type="entry name" value="REC"/>
    <property type="match status" value="1"/>
</dbReference>
<dbReference type="InterPro" id="IPR004358">
    <property type="entry name" value="Sig_transdc_His_kin-like_C"/>
</dbReference>
<dbReference type="InterPro" id="IPR003661">
    <property type="entry name" value="HisK_dim/P_dom"/>
</dbReference>
<keyword evidence="4" id="KW-0902">Two-component regulatory system</keyword>
<dbReference type="EC" id="2.7.13.3" evidence="2"/>
<dbReference type="PRINTS" id="PR00344">
    <property type="entry name" value="BCTRLSENSOR"/>
</dbReference>
<dbReference type="PANTHER" id="PTHR45339">
    <property type="entry name" value="HYBRID SIGNAL TRANSDUCTION HISTIDINE KINASE J"/>
    <property type="match status" value="1"/>
</dbReference>
<dbReference type="InterPro" id="IPR036097">
    <property type="entry name" value="HisK_dim/P_sf"/>
</dbReference>
<dbReference type="InterPro" id="IPR003594">
    <property type="entry name" value="HATPase_dom"/>
</dbReference>
<evidence type="ECO:0000313" key="9">
    <source>
        <dbReference type="EMBL" id="MBQ0908529.1"/>
    </source>
</evidence>
<dbReference type="Pfam" id="PF00072">
    <property type="entry name" value="Response_reg"/>
    <property type="match status" value="1"/>
</dbReference>
<dbReference type="Gene3D" id="3.40.50.2300">
    <property type="match status" value="1"/>
</dbReference>
<feature type="transmembrane region" description="Helical" evidence="6">
    <location>
        <begin position="290"/>
        <end position="308"/>
    </location>
</feature>
<dbReference type="PANTHER" id="PTHR45339:SF1">
    <property type="entry name" value="HYBRID SIGNAL TRANSDUCTION HISTIDINE KINASE J"/>
    <property type="match status" value="1"/>
</dbReference>
<name>A0ABS5D3D2_9FLAO</name>
<gene>
    <name evidence="9" type="ORF">KBJ98_07420</name>
</gene>
<evidence type="ECO:0000256" key="2">
    <source>
        <dbReference type="ARBA" id="ARBA00012438"/>
    </source>
</evidence>
<dbReference type="InterPro" id="IPR011623">
    <property type="entry name" value="7TMR_DISM_rcpt_extracell_dom1"/>
</dbReference>
<feature type="transmembrane region" description="Helical" evidence="6">
    <location>
        <begin position="314"/>
        <end position="339"/>
    </location>
</feature>
<comment type="catalytic activity">
    <reaction evidence="1">
        <text>ATP + protein L-histidine = ADP + protein N-phospho-L-histidine.</text>
        <dbReference type="EC" id="2.7.13.3"/>
    </reaction>
</comment>
<dbReference type="SUPFAM" id="SSF55874">
    <property type="entry name" value="ATPase domain of HSP90 chaperone/DNA topoisomerase II/histidine kinase"/>
    <property type="match status" value="1"/>
</dbReference>
<dbReference type="InterPro" id="IPR011622">
    <property type="entry name" value="7TMR_DISM_rcpt_extracell_dom2"/>
</dbReference>
<comment type="caution">
    <text evidence="9">The sequence shown here is derived from an EMBL/GenBank/DDBJ whole genome shotgun (WGS) entry which is preliminary data.</text>
</comment>
<feature type="modified residue" description="4-aspartylphosphate" evidence="5">
    <location>
        <position position="723"/>
    </location>
</feature>
<evidence type="ECO:0000313" key="10">
    <source>
        <dbReference type="Proteomes" id="UP000679008"/>
    </source>
</evidence>